<comment type="caution">
    <text evidence="9">The sequence shown here is derived from an EMBL/GenBank/DDBJ whole genome shotgun (WGS) entry which is preliminary data.</text>
</comment>
<feature type="transmembrane region" description="Helical" evidence="7">
    <location>
        <begin position="46"/>
        <end position="67"/>
    </location>
</feature>
<gene>
    <name evidence="9" type="primary">lacF_18</name>
    <name evidence="9" type="ORF">STSP_44420</name>
</gene>
<comment type="similarity">
    <text evidence="7">Belongs to the binding-protein-dependent transport system permease family.</text>
</comment>
<dbReference type="Pfam" id="PF00528">
    <property type="entry name" value="BPD_transp_1"/>
    <property type="match status" value="1"/>
</dbReference>
<dbReference type="PANTHER" id="PTHR30193">
    <property type="entry name" value="ABC TRANSPORTER PERMEASE PROTEIN"/>
    <property type="match status" value="1"/>
</dbReference>
<dbReference type="PANTHER" id="PTHR30193:SF18">
    <property type="entry name" value="OSMOPROTECTIVE COMPOUNDS UPTAKE PERMEASE PROTEIN GGTC"/>
    <property type="match status" value="1"/>
</dbReference>
<dbReference type="Gene3D" id="1.10.3720.10">
    <property type="entry name" value="MetI-like"/>
    <property type="match status" value="1"/>
</dbReference>
<dbReference type="RefSeq" id="WP_067280657.1">
    <property type="nucleotide sequence ID" value="NZ_LOHS01000093.1"/>
</dbReference>
<dbReference type="AlphaFoldDB" id="A0A177HPB7"/>
<dbReference type="PATRIC" id="fig|1716141.3.peg.4673"/>
<evidence type="ECO:0000256" key="6">
    <source>
        <dbReference type="ARBA" id="ARBA00023136"/>
    </source>
</evidence>
<keyword evidence="10" id="KW-1185">Reference proteome</keyword>
<dbReference type="CDD" id="cd06261">
    <property type="entry name" value="TM_PBP2"/>
    <property type="match status" value="1"/>
</dbReference>
<keyword evidence="3" id="KW-1003">Cell membrane</keyword>
<dbReference type="SUPFAM" id="SSF161098">
    <property type="entry name" value="MetI-like"/>
    <property type="match status" value="1"/>
</dbReference>
<keyword evidence="6 7" id="KW-0472">Membrane</keyword>
<keyword evidence="4 7" id="KW-0812">Transmembrane</keyword>
<evidence type="ECO:0000256" key="4">
    <source>
        <dbReference type="ARBA" id="ARBA00022692"/>
    </source>
</evidence>
<dbReference type="GO" id="GO:0055085">
    <property type="term" value="P:transmembrane transport"/>
    <property type="evidence" value="ECO:0007669"/>
    <property type="project" value="InterPro"/>
</dbReference>
<dbReference type="PROSITE" id="PS50928">
    <property type="entry name" value="ABC_TM1"/>
    <property type="match status" value="1"/>
</dbReference>
<feature type="transmembrane region" description="Helical" evidence="7">
    <location>
        <begin position="237"/>
        <end position="262"/>
    </location>
</feature>
<feature type="transmembrane region" description="Helical" evidence="7">
    <location>
        <begin position="101"/>
        <end position="123"/>
    </location>
</feature>
<evidence type="ECO:0000259" key="8">
    <source>
        <dbReference type="PROSITE" id="PS50928"/>
    </source>
</evidence>
<protein>
    <submittedName>
        <fullName evidence="9">Lactose transport system permease protein LacF</fullName>
    </submittedName>
</protein>
<dbReference type="OrthoDB" id="9805974at2"/>
<dbReference type="EMBL" id="LOHS01000093">
    <property type="protein sequence ID" value="OAH12247.1"/>
    <property type="molecule type" value="Genomic_DNA"/>
</dbReference>
<evidence type="ECO:0000256" key="5">
    <source>
        <dbReference type="ARBA" id="ARBA00022989"/>
    </source>
</evidence>
<feature type="transmembrane region" description="Helical" evidence="7">
    <location>
        <begin position="295"/>
        <end position="315"/>
    </location>
</feature>
<sequence>MVSQVLSTVLTVLAGVAAALVVYWVLNKLAEALPGPWENRIKPYFYVAPAVAAIGVYLVYPTIITVINSFKNSDGSRFVGVENFVKLLQTPAFRQTLLNTLLWIAIVPAACIVVGLFVATLADRLSFRAEKAAKTIIFMPMAISAVGSATVWRFMYAAQPAGQPQTGLLNGIVTAFGHDPVPWLQQSTLHSNSLLLMVMLLWGQAGFAMVLLSAAIKGVPAETLEAARLDGAGEMRIFWRVILPQIRGTVITVFVTVLITVMKVFDVIYVTTNGAFNTNVVGLEFFNQLYTNYNYGYASAIVVMLLIAIVPIMIYQIRHFRAEEPA</sequence>
<proteinExistence type="inferred from homology"/>
<evidence type="ECO:0000256" key="1">
    <source>
        <dbReference type="ARBA" id="ARBA00004651"/>
    </source>
</evidence>
<evidence type="ECO:0000256" key="3">
    <source>
        <dbReference type="ARBA" id="ARBA00022475"/>
    </source>
</evidence>
<feature type="transmembrane region" description="Helical" evidence="7">
    <location>
        <begin position="194"/>
        <end position="216"/>
    </location>
</feature>
<feature type="transmembrane region" description="Helical" evidence="7">
    <location>
        <begin position="135"/>
        <end position="155"/>
    </location>
</feature>
<dbReference type="InterPro" id="IPR000515">
    <property type="entry name" value="MetI-like"/>
</dbReference>
<dbReference type="InterPro" id="IPR035906">
    <property type="entry name" value="MetI-like_sf"/>
</dbReference>
<feature type="domain" description="ABC transmembrane type-1" evidence="8">
    <location>
        <begin position="97"/>
        <end position="314"/>
    </location>
</feature>
<evidence type="ECO:0000256" key="2">
    <source>
        <dbReference type="ARBA" id="ARBA00022448"/>
    </source>
</evidence>
<dbReference type="InterPro" id="IPR051393">
    <property type="entry name" value="ABC_transporter_permease"/>
</dbReference>
<dbReference type="STRING" id="1716141.STSP_44420"/>
<keyword evidence="2 7" id="KW-0813">Transport</keyword>
<feature type="transmembrane region" description="Helical" evidence="7">
    <location>
        <begin position="6"/>
        <end position="26"/>
    </location>
</feature>
<accession>A0A177HPB7</accession>
<dbReference type="GO" id="GO:0005886">
    <property type="term" value="C:plasma membrane"/>
    <property type="evidence" value="ECO:0007669"/>
    <property type="project" value="UniProtKB-SubCell"/>
</dbReference>
<comment type="subcellular location">
    <subcellularLocation>
        <location evidence="1 7">Cell membrane</location>
        <topology evidence="1 7">Multi-pass membrane protein</topology>
    </subcellularLocation>
</comment>
<evidence type="ECO:0000256" key="7">
    <source>
        <dbReference type="RuleBase" id="RU363032"/>
    </source>
</evidence>
<reference evidence="9 10" key="1">
    <citation type="submission" date="2015-12" db="EMBL/GenBank/DDBJ databases">
        <title>Genome sequence of Streptomyces sp. G25.</title>
        <authorList>
            <person name="Poehlein A."/>
            <person name="Roettig A."/>
            <person name="Hiessl S."/>
            <person name="Hauschild P."/>
            <person name="Schauer J."/>
            <person name="Madkour M.H."/>
            <person name="Al-Ansari A.M."/>
            <person name="Almakishah N.H."/>
            <person name="Steinbuechel A."/>
            <person name="Daniel R."/>
        </authorList>
    </citation>
    <scope>NUCLEOTIDE SEQUENCE [LARGE SCALE GENOMIC DNA]</scope>
    <source>
        <strain evidence="10">G25(2015)</strain>
    </source>
</reference>
<evidence type="ECO:0000313" key="9">
    <source>
        <dbReference type="EMBL" id="OAH12247.1"/>
    </source>
</evidence>
<dbReference type="Proteomes" id="UP000077381">
    <property type="component" value="Unassembled WGS sequence"/>
</dbReference>
<evidence type="ECO:0000313" key="10">
    <source>
        <dbReference type="Proteomes" id="UP000077381"/>
    </source>
</evidence>
<name>A0A177HPB7_9ACTN</name>
<organism evidence="9 10">
    <name type="scientific">Streptomyces jeddahensis</name>
    <dbReference type="NCBI Taxonomy" id="1716141"/>
    <lineage>
        <taxon>Bacteria</taxon>
        <taxon>Bacillati</taxon>
        <taxon>Actinomycetota</taxon>
        <taxon>Actinomycetes</taxon>
        <taxon>Kitasatosporales</taxon>
        <taxon>Streptomycetaceae</taxon>
        <taxon>Streptomyces</taxon>
    </lineage>
</organism>
<keyword evidence="5 7" id="KW-1133">Transmembrane helix</keyword>